<organism evidence="3 4">
    <name type="scientific">Pseudochelatococcus lubricantis</name>
    <dbReference type="NCBI Taxonomy" id="1538102"/>
    <lineage>
        <taxon>Bacteria</taxon>
        <taxon>Pseudomonadati</taxon>
        <taxon>Pseudomonadota</taxon>
        <taxon>Alphaproteobacteria</taxon>
        <taxon>Hyphomicrobiales</taxon>
        <taxon>Chelatococcaceae</taxon>
        <taxon>Pseudochelatococcus</taxon>
    </lineage>
</organism>
<dbReference type="PANTHER" id="PTHR43179:SF7">
    <property type="entry name" value="RHAMNOSYLTRANSFERASE WBBL"/>
    <property type="match status" value="1"/>
</dbReference>
<dbReference type="Gene3D" id="3.90.550.10">
    <property type="entry name" value="Spore Coat Polysaccharide Biosynthesis Protein SpsA, Chain A"/>
    <property type="match status" value="1"/>
</dbReference>
<evidence type="ECO:0000256" key="1">
    <source>
        <dbReference type="SAM" id="MobiDB-lite"/>
    </source>
</evidence>
<keyword evidence="4" id="KW-1185">Reference proteome</keyword>
<feature type="domain" description="Glycosyltransferase 2-like" evidence="2">
    <location>
        <begin position="530"/>
        <end position="648"/>
    </location>
</feature>
<dbReference type="RefSeq" id="WP_166953385.1">
    <property type="nucleotide sequence ID" value="NZ_JAASQI010000005.1"/>
</dbReference>
<proteinExistence type="predicted"/>
<dbReference type="PANTHER" id="PTHR43179">
    <property type="entry name" value="RHAMNOSYLTRANSFERASE WBBL"/>
    <property type="match status" value="1"/>
</dbReference>
<evidence type="ECO:0000259" key="2">
    <source>
        <dbReference type="Pfam" id="PF00535"/>
    </source>
</evidence>
<reference evidence="3 4" key="1">
    <citation type="submission" date="2020-03" db="EMBL/GenBank/DDBJ databases">
        <title>Genomic Encyclopedia of Type Strains, Phase IV (KMG-IV): sequencing the most valuable type-strain genomes for metagenomic binning, comparative biology and taxonomic classification.</title>
        <authorList>
            <person name="Goeker M."/>
        </authorList>
    </citation>
    <scope>NUCLEOTIDE SEQUENCE [LARGE SCALE GENOMIC DNA]</scope>
    <source>
        <strain evidence="3 4">DSM 103870</strain>
    </source>
</reference>
<accession>A0ABX0V2Y4</accession>
<dbReference type="SUPFAM" id="SSF53448">
    <property type="entry name" value="Nucleotide-diphospho-sugar transferases"/>
    <property type="match status" value="1"/>
</dbReference>
<dbReference type="InterPro" id="IPR029044">
    <property type="entry name" value="Nucleotide-diphossugar_trans"/>
</dbReference>
<dbReference type="Pfam" id="PF00535">
    <property type="entry name" value="Glycos_transf_2"/>
    <property type="match status" value="1"/>
</dbReference>
<protein>
    <submittedName>
        <fullName evidence="3">GT2 family glycosyltransferase</fullName>
    </submittedName>
</protein>
<name>A0ABX0V2Y4_9HYPH</name>
<evidence type="ECO:0000313" key="3">
    <source>
        <dbReference type="EMBL" id="NIJ58730.1"/>
    </source>
</evidence>
<comment type="caution">
    <text evidence="3">The sequence shown here is derived from an EMBL/GenBank/DDBJ whole genome shotgun (WGS) entry which is preliminary data.</text>
</comment>
<sequence length="821" mass="89427">MTAPESTRAGNHKLAGTLPHDQAAGADPAAGPAELHGDFFRLSETMFGGWVIDLSQPERRICVEIWYEGTSMQVVRADCFVPELCGEFGTDGCHGFLCDIGQAAIDEAGLVTAYVANTDIAIGNVVAPDNGGDAPERVDIPGSVRWIGGLRLIGWACDRMNLDRRLRVFAYCGNELVGEARADRMYEPERGEAIPTGPFGFEMMLPLAMASGKMHEIRVIDERGTELSGSPLAVATLSDDLSRLTGSLTQAADFEPRADFLQTIFPGSLPFDSYDAWKRAYPLPPLSRHVSRRFGILVIGEADAIADTVASIEASTTDDWFIAAIDGSRPFSAADWQSIEAEIVRETAQSVVILHAGDRLHPEALERLADAESGAATENGNASVIYTDCEMLRRDGTLLPVFKPAFDLERARTQGYLHGLVAFDADLIPALPAAENFSLPVIVAGAVAAAIRQARPIVHLPQILVTTTEREPSDESAIADAAAAAALLTDESITQGATADDDQTRIEWGYGAVYPALRLRPAIAHDTHVTIIIPTRDREELLRACLSTLRERTDWPHYDIIVVDNDSRDADTLAYLAELEEDGVTILRQPGPFNFSRLNNAAARIAQGSHLLLLNNDTECAESGWLTAMLEAAHAPDAGAIGARLLWPSGIVQHGGVVLGPYFGAVHAFNDCLAEDTAYDDLMCTTREVSAVTGACLLVRREDYWSVGGLDERLFPVNFNDVDFCLKLRAAGKRNIWTPHATLLHKESASRKRDLTTERRGRATRELRALRLKWRHALLDDPCYSPSLNRDAYPYSALAWPPRKRLARSKAGLAERGAFIG</sequence>
<dbReference type="InterPro" id="IPR001173">
    <property type="entry name" value="Glyco_trans_2-like"/>
</dbReference>
<feature type="region of interest" description="Disordered" evidence="1">
    <location>
        <begin position="1"/>
        <end position="28"/>
    </location>
</feature>
<dbReference type="EMBL" id="JAASQI010000005">
    <property type="protein sequence ID" value="NIJ58730.1"/>
    <property type="molecule type" value="Genomic_DNA"/>
</dbReference>
<dbReference type="CDD" id="cd04186">
    <property type="entry name" value="GT_2_like_c"/>
    <property type="match status" value="1"/>
</dbReference>
<gene>
    <name evidence="3" type="ORF">FHS82_002578</name>
</gene>
<evidence type="ECO:0000313" key="4">
    <source>
        <dbReference type="Proteomes" id="UP001429580"/>
    </source>
</evidence>
<dbReference type="Proteomes" id="UP001429580">
    <property type="component" value="Unassembled WGS sequence"/>
</dbReference>